<sequence>MTNLQPLGPSEAVEMYLQSREPEVSVKTLQNHRYRLSHFVAWCREEEIENLNRLTGRMLHQYRTWRAEQVKRVTLVNELRTVQQFLGFAASIDGVEEGMRERVRIPPLDPEEEARDVRLETERAQEILTHMERYEYASRDHVIMLLLWHSGIRLGTLRSIDVDDYDSDGRCIDIRHRPESETPLKNGDAAERAISVSEHYCKVLDDYIEHNRHNVRDDYGRRPLISSQHGRLSSAPIRQAVYQWTLPCTIGSCPHDQDPETCEWAVRDSRAGCPSSRSPHAIRRGAITHQLRNHVPQNVVEERSNVSGEVLEQHYDQRTEREKMEVRREFLDALDSDTEGTR</sequence>
<dbReference type="Gene3D" id="1.10.443.10">
    <property type="entry name" value="Intergrase catalytic core"/>
    <property type="match status" value="1"/>
</dbReference>
<evidence type="ECO:0000256" key="2">
    <source>
        <dbReference type="ARBA" id="ARBA00023125"/>
    </source>
</evidence>
<dbReference type="KEGG" id="hmp:K6T50_00915"/>
<protein>
    <submittedName>
        <fullName evidence="7">Tyrosine-type recombinase/integrase</fullName>
    </submittedName>
</protein>
<dbReference type="InterPro" id="IPR002104">
    <property type="entry name" value="Integrase_catalytic"/>
</dbReference>
<dbReference type="InterPro" id="IPR011010">
    <property type="entry name" value="DNA_brk_join_enz"/>
</dbReference>
<feature type="domain" description="Core-binding (CB)" evidence="6">
    <location>
        <begin position="7"/>
        <end position="90"/>
    </location>
</feature>
<dbReference type="InterPro" id="IPR004107">
    <property type="entry name" value="Integrase_SAM-like_N"/>
</dbReference>
<gene>
    <name evidence="7" type="ORF">K6T50_00915</name>
</gene>
<accession>A0A8T8WDG8</accession>
<dbReference type="PROSITE" id="PS51898">
    <property type="entry name" value="TYR_RECOMBINASE"/>
    <property type="match status" value="1"/>
</dbReference>
<dbReference type="PANTHER" id="PTHR30349:SF41">
    <property type="entry name" value="INTEGRASE_RECOMBINASE PROTEIN MJ0367-RELATED"/>
    <property type="match status" value="1"/>
</dbReference>
<dbReference type="SUPFAM" id="SSF56349">
    <property type="entry name" value="DNA breaking-rejoining enzymes"/>
    <property type="match status" value="1"/>
</dbReference>
<dbReference type="InterPro" id="IPR013762">
    <property type="entry name" value="Integrase-like_cat_sf"/>
</dbReference>
<dbReference type="InterPro" id="IPR010998">
    <property type="entry name" value="Integrase_recombinase_N"/>
</dbReference>
<dbReference type="Proteomes" id="UP000826254">
    <property type="component" value="Chromosome"/>
</dbReference>
<evidence type="ECO:0000259" key="5">
    <source>
        <dbReference type="PROSITE" id="PS51898"/>
    </source>
</evidence>
<evidence type="ECO:0000313" key="8">
    <source>
        <dbReference type="Proteomes" id="UP000826254"/>
    </source>
</evidence>
<evidence type="ECO:0000256" key="1">
    <source>
        <dbReference type="ARBA" id="ARBA00022908"/>
    </source>
</evidence>
<feature type="domain" description="Tyr recombinase" evidence="5">
    <location>
        <begin position="114"/>
        <end position="328"/>
    </location>
</feature>
<dbReference type="Gene3D" id="1.10.150.130">
    <property type="match status" value="1"/>
</dbReference>
<organism evidence="7 8">
    <name type="scientific">Halobaculum magnesiiphilum</name>
    <dbReference type="NCBI Taxonomy" id="1017351"/>
    <lineage>
        <taxon>Archaea</taxon>
        <taxon>Methanobacteriati</taxon>
        <taxon>Methanobacteriota</taxon>
        <taxon>Stenosarchaea group</taxon>
        <taxon>Halobacteria</taxon>
        <taxon>Halobacteriales</taxon>
        <taxon>Haloferacaceae</taxon>
        <taxon>Halobaculum</taxon>
    </lineage>
</organism>
<dbReference type="Pfam" id="PF02899">
    <property type="entry name" value="Phage_int_SAM_1"/>
    <property type="match status" value="1"/>
</dbReference>
<dbReference type="PROSITE" id="PS51900">
    <property type="entry name" value="CB"/>
    <property type="match status" value="1"/>
</dbReference>
<dbReference type="AlphaFoldDB" id="A0A8T8WDG8"/>
<dbReference type="GO" id="GO:0003677">
    <property type="term" value="F:DNA binding"/>
    <property type="evidence" value="ECO:0007669"/>
    <property type="project" value="UniProtKB-UniRule"/>
</dbReference>
<keyword evidence="2 4" id="KW-0238">DNA-binding</keyword>
<dbReference type="InterPro" id="IPR044068">
    <property type="entry name" value="CB"/>
</dbReference>
<evidence type="ECO:0000313" key="7">
    <source>
        <dbReference type="EMBL" id="QZP37774.1"/>
    </source>
</evidence>
<proteinExistence type="predicted"/>
<dbReference type="CDD" id="cd00397">
    <property type="entry name" value="DNA_BRE_C"/>
    <property type="match status" value="1"/>
</dbReference>
<dbReference type="PANTHER" id="PTHR30349">
    <property type="entry name" value="PHAGE INTEGRASE-RELATED"/>
    <property type="match status" value="1"/>
</dbReference>
<keyword evidence="8" id="KW-1185">Reference proteome</keyword>
<keyword evidence="3" id="KW-0233">DNA recombination</keyword>
<dbReference type="InterPro" id="IPR050090">
    <property type="entry name" value="Tyrosine_recombinase_XerCD"/>
</dbReference>
<dbReference type="GO" id="GO:0006310">
    <property type="term" value="P:DNA recombination"/>
    <property type="evidence" value="ECO:0007669"/>
    <property type="project" value="UniProtKB-KW"/>
</dbReference>
<dbReference type="Pfam" id="PF00589">
    <property type="entry name" value="Phage_integrase"/>
    <property type="match status" value="1"/>
</dbReference>
<evidence type="ECO:0000256" key="3">
    <source>
        <dbReference type="ARBA" id="ARBA00023172"/>
    </source>
</evidence>
<keyword evidence="1" id="KW-0229">DNA integration</keyword>
<reference evidence="7 8" key="1">
    <citation type="journal article" date="2021" name="Int. J. Syst. Evol. Microbiol.">
        <title>Halobaculum halophilum sp. nov. and Halobaculum salinum sp. nov., isolated from salt lake and saline soil.</title>
        <authorList>
            <person name="Cui H.L."/>
            <person name="Shi X.W."/>
            <person name="Yin X.M."/>
            <person name="Yang X.Y."/>
            <person name="Hou J."/>
            <person name="Zhu L."/>
        </authorList>
    </citation>
    <scope>NUCLEOTIDE SEQUENCE [LARGE SCALE GENOMIC DNA]</scope>
    <source>
        <strain evidence="7 8">NBRC 109044</strain>
    </source>
</reference>
<evidence type="ECO:0000259" key="6">
    <source>
        <dbReference type="PROSITE" id="PS51900"/>
    </source>
</evidence>
<dbReference type="EMBL" id="CP081958">
    <property type="protein sequence ID" value="QZP37774.1"/>
    <property type="molecule type" value="Genomic_DNA"/>
</dbReference>
<name>A0A8T8WDG8_9EURY</name>
<dbReference type="GO" id="GO:0015074">
    <property type="term" value="P:DNA integration"/>
    <property type="evidence" value="ECO:0007669"/>
    <property type="project" value="UniProtKB-KW"/>
</dbReference>
<evidence type="ECO:0000256" key="4">
    <source>
        <dbReference type="PROSITE-ProRule" id="PRU01248"/>
    </source>
</evidence>